<dbReference type="NCBIfam" id="TIGR02100">
    <property type="entry name" value="glgX_debranch"/>
    <property type="match status" value="1"/>
</dbReference>
<gene>
    <name evidence="6" type="primary">glgX</name>
    <name evidence="6" type="ORF">I2501_22345</name>
</gene>
<dbReference type="SUPFAM" id="SSF81296">
    <property type="entry name" value="E set domains"/>
    <property type="match status" value="1"/>
</dbReference>
<dbReference type="Pfam" id="PF00128">
    <property type="entry name" value="Alpha-amylase"/>
    <property type="match status" value="1"/>
</dbReference>
<keyword evidence="7" id="KW-1185">Reference proteome</keyword>
<organism evidence="6 7">
    <name type="scientific">Streptacidiphilus fuscans</name>
    <dbReference type="NCBI Taxonomy" id="2789292"/>
    <lineage>
        <taxon>Bacteria</taxon>
        <taxon>Bacillati</taxon>
        <taxon>Actinomycetota</taxon>
        <taxon>Actinomycetes</taxon>
        <taxon>Kitasatosporales</taxon>
        <taxon>Streptomycetaceae</taxon>
        <taxon>Streptacidiphilus</taxon>
    </lineage>
</organism>
<feature type="domain" description="Glycosyl hydrolase family 13 catalytic" evidence="5">
    <location>
        <begin position="167"/>
        <end position="577"/>
    </location>
</feature>
<protein>
    <submittedName>
        <fullName evidence="6">Glycogen debranching protein GlgX</fullName>
    </submittedName>
</protein>
<dbReference type="Gene3D" id="2.60.40.10">
    <property type="entry name" value="Immunoglobulins"/>
    <property type="match status" value="1"/>
</dbReference>
<dbReference type="InterPro" id="IPR048650">
    <property type="entry name" value="ISOA1-3-like_C"/>
</dbReference>
<dbReference type="GO" id="GO:0005980">
    <property type="term" value="P:glycogen catabolic process"/>
    <property type="evidence" value="ECO:0007669"/>
    <property type="project" value="InterPro"/>
</dbReference>
<evidence type="ECO:0000313" key="7">
    <source>
        <dbReference type="Proteomes" id="UP000657385"/>
    </source>
</evidence>
<dbReference type="EMBL" id="JADPRT010000009">
    <property type="protein sequence ID" value="MBF9070761.1"/>
    <property type="molecule type" value="Genomic_DNA"/>
</dbReference>
<dbReference type="Pfam" id="PF21156">
    <property type="entry name" value="ISOA1-3_C"/>
    <property type="match status" value="1"/>
</dbReference>
<dbReference type="InterPro" id="IPR017853">
    <property type="entry name" value="GH"/>
</dbReference>
<evidence type="ECO:0000256" key="2">
    <source>
        <dbReference type="ARBA" id="ARBA00022801"/>
    </source>
</evidence>
<dbReference type="PANTHER" id="PTHR43002">
    <property type="entry name" value="GLYCOGEN DEBRANCHING ENZYME"/>
    <property type="match status" value="1"/>
</dbReference>
<dbReference type="GO" id="GO:0019156">
    <property type="term" value="F:isoamylase activity"/>
    <property type="evidence" value="ECO:0007669"/>
    <property type="project" value="UniProtKB-ARBA"/>
</dbReference>
<dbReference type="AlphaFoldDB" id="A0A931FGC9"/>
<dbReference type="InterPro" id="IPR011837">
    <property type="entry name" value="Glycogen_debranch_GlgX"/>
</dbReference>
<dbReference type="InterPro" id="IPR014756">
    <property type="entry name" value="Ig_E-set"/>
</dbReference>
<evidence type="ECO:0000259" key="5">
    <source>
        <dbReference type="SMART" id="SM00642"/>
    </source>
</evidence>
<dbReference type="InterPro" id="IPR006047">
    <property type="entry name" value="GH13_cat_dom"/>
</dbReference>
<evidence type="ECO:0000313" key="6">
    <source>
        <dbReference type="EMBL" id="MBF9070761.1"/>
    </source>
</evidence>
<reference evidence="6" key="1">
    <citation type="submission" date="2020-11" db="EMBL/GenBank/DDBJ databases">
        <title>Isolation and identification of active actinomycetes.</title>
        <authorList>
            <person name="Yu B."/>
        </authorList>
    </citation>
    <scope>NUCLEOTIDE SEQUENCE</scope>
    <source>
        <strain evidence="6">NEAU-YB345</strain>
    </source>
</reference>
<evidence type="ECO:0000256" key="1">
    <source>
        <dbReference type="ARBA" id="ARBA00008061"/>
    </source>
</evidence>
<keyword evidence="4" id="KW-0326">Glycosidase</keyword>
<dbReference type="InterPro" id="IPR013783">
    <property type="entry name" value="Ig-like_fold"/>
</dbReference>
<evidence type="ECO:0000256" key="4">
    <source>
        <dbReference type="ARBA" id="ARBA00023295"/>
    </source>
</evidence>
<name>A0A931FGC9_9ACTN</name>
<dbReference type="Gene3D" id="2.60.40.1180">
    <property type="entry name" value="Golgi alpha-mannosidase II"/>
    <property type="match status" value="1"/>
</dbReference>
<dbReference type="InterPro" id="IPR004193">
    <property type="entry name" value="Glyco_hydro_13_N"/>
</dbReference>
<accession>A0A931FGC9</accession>
<dbReference type="FunFam" id="3.20.20.80:FF:000054">
    <property type="entry name" value="Glycogen debranching enzyme"/>
    <property type="match status" value="1"/>
</dbReference>
<comment type="similarity">
    <text evidence="1">Belongs to the glycosyl hydrolase 13 family.</text>
</comment>
<dbReference type="SMART" id="SM00642">
    <property type="entry name" value="Aamy"/>
    <property type="match status" value="1"/>
</dbReference>
<comment type="caution">
    <text evidence="6">The sequence shown here is derived from an EMBL/GenBank/DDBJ whole genome shotgun (WGS) entry which is preliminary data.</text>
</comment>
<dbReference type="SUPFAM" id="SSF51011">
    <property type="entry name" value="Glycosyl hydrolase domain"/>
    <property type="match status" value="1"/>
</dbReference>
<dbReference type="Pfam" id="PF02922">
    <property type="entry name" value="CBM_48"/>
    <property type="match status" value="1"/>
</dbReference>
<dbReference type="Proteomes" id="UP000657385">
    <property type="component" value="Unassembled WGS sequence"/>
</dbReference>
<dbReference type="GO" id="GO:0004135">
    <property type="term" value="F:amylo-alpha-1,6-glucosidase activity"/>
    <property type="evidence" value="ECO:0007669"/>
    <property type="project" value="InterPro"/>
</dbReference>
<dbReference type="CDD" id="cd11234">
    <property type="entry name" value="E_set_GDE_N"/>
    <property type="match status" value="1"/>
</dbReference>
<keyword evidence="3" id="KW-0809">Transit peptide</keyword>
<proteinExistence type="inferred from homology"/>
<dbReference type="InterPro" id="IPR013780">
    <property type="entry name" value="Glyco_hydro_b"/>
</dbReference>
<evidence type="ECO:0000256" key="3">
    <source>
        <dbReference type="ARBA" id="ARBA00022946"/>
    </source>
</evidence>
<dbReference type="SUPFAM" id="SSF51445">
    <property type="entry name" value="(Trans)glycosidases"/>
    <property type="match status" value="1"/>
</dbReference>
<dbReference type="CDD" id="cd11326">
    <property type="entry name" value="AmyAc_Glg_debranch"/>
    <property type="match status" value="1"/>
</dbReference>
<sequence length="728" mass="81278">MEVQTRVDGFPTHRIGRYRVRAGRAFPYGAVTVPGGVNFSVYSDRATSMRLVLFENGSAEPTGELEFPEEFRVGSVYAMTVFGLDLETLRYGFRADGPFDPARGDRFDAERILLDPHARGVSGRDQWGREPDWEDPYPYRAQVVNDDFDWGDDTPLQLPYESLVIYETHVRGFTRHPSSGVSAPGTYAGLREKIPYLQQLGVNCVELLPVFEFDEFDNPRTDPATGRRLHNYWGYNTVSFFAPKAGYAATGPLGMQADEFKTLVKALHRAGIEVILDVVFNHTAEGNEHGPTLSFRGLDNATYYMLTPQGEYFNFSGTGNTVNCNHPVVRDFVLNCLRYWVSEYHIDGFRFDLAAILDRDTDGTPLPNPPLLQQLAFDPVLRHTKLIAEAWDAGGLYQVGHFPNYGRWSEWNGKFRDVVRRFTKGEPGLVGELATRMAGSPDLYEGRSSTASINFITAHDGFTLNDLVSYNDKHNEANGEGNNDGANDNHSWNCGVEGPTDSPHIRELRLRQMKNMLLILLTSQGVPMLLAGDEVGRTQQGNNNTYCQDNELSWFDWSLVETNAELLEFTRGLIAFRHAHPVLRSAEHPRGHLVPSGFPDVSWHGTRAWEPDWAHHVRVLAMLRGGRGLKRGQVADDHVYVAVNAHWEAHDLELPSLPPGESWHLFTDTGATAPHGLHRPGAEPTLEHPGRYRLGPHSAVILVGRPPADAAGQGCACARPDRQPARST</sequence>
<dbReference type="Gene3D" id="3.20.20.80">
    <property type="entry name" value="Glycosidases"/>
    <property type="match status" value="1"/>
</dbReference>
<keyword evidence="2" id="KW-0378">Hydrolase</keyword>